<name>A0ABX7YIK9_9STRE</name>
<evidence type="ECO:0000313" key="3">
    <source>
        <dbReference type="EMBL" id="QUE53647.1"/>
    </source>
</evidence>
<dbReference type="Pfam" id="PF01476">
    <property type="entry name" value="LysM"/>
    <property type="match status" value="1"/>
</dbReference>
<dbReference type="PROSITE" id="PS51782">
    <property type="entry name" value="LYSM"/>
    <property type="match status" value="1"/>
</dbReference>
<dbReference type="Gene3D" id="3.10.350.10">
    <property type="entry name" value="LysM domain"/>
    <property type="match status" value="1"/>
</dbReference>
<proteinExistence type="predicted"/>
<reference evidence="3 4" key="1">
    <citation type="submission" date="2021-04" db="EMBL/GenBank/DDBJ databases">
        <title>Complete genome sequence of a novel Streptococcus species.</title>
        <authorList>
            <person name="Teng J.L.L."/>
        </authorList>
    </citation>
    <scope>NUCLEOTIDE SEQUENCE [LARGE SCALE GENOMIC DNA]</scope>
    <source>
        <strain evidence="3 4">HKU75</strain>
    </source>
</reference>
<dbReference type="SUPFAM" id="SSF54106">
    <property type="entry name" value="LysM domain"/>
    <property type="match status" value="1"/>
</dbReference>
<protein>
    <submittedName>
        <fullName evidence="3">LysM peptidoglycan-binding domain-containing protein</fullName>
    </submittedName>
</protein>
<dbReference type="RefSeq" id="WP_212569820.1">
    <property type="nucleotide sequence ID" value="NZ_CP073084.1"/>
</dbReference>
<dbReference type="InterPro" id="IPR018392">
    <property type="entry name" value="LysM"/>
</dbReference>
<dbReference type="EMBL" id="CP073084">
    <property type="protein sequence ID" value="QUE53647.1"/>
    <property type="molecule type" value="Genomic_DNA"/>
</dbReference>
<feature type="domain" description="LysM" evidence="2">
    <location>
        <begin position="35"/>
        <end position="79"/>
    </location>
</feature>
<gene>
    <name evidence="3" type="ORF">INT76_07335</name>
</gene>
<evidence type="ECO:0000256" key="1">
    <source>
        <dbReference type="SAM" id="SignalP"/>
    </source>
</evidence>
<organism evidence="3 4">
    <name type="scientific">Streptococcus oriscaviae</name>
    <dbReference type="NCBI Taxonomy" id="2781599"/>
    <lineage>
        <taxon>Bacteria</taxon>
        <taxon>Bacillati</taxon>
        <taxon>Bacillota</taxon>
        <taxon>Bacilli</taxon>
        <taxon>Lactobacillales</taxon>
        <taxon>Streptococcaceae</taxon>
        <taxon>Streptococcus</taxon>
    </lineage>
</organism>
<evidence type="ECO:0000313" key="4">
    <source>
        <dbReference type="Proteomes" id="UP000677616"/>
    </source>
</evidence>
<evidence type="ECO:0000259" key="2">
    <source>
        <dbReference type="PROSITE" id="PS51782"/>
    </source>
</evidence>
<keyword evidence="1" id="KW-0732">Signal</keyword>
<sequence length="201" mass="21234">MKFTTKNKIKSTLTTLVATASMLAASLVSANTTANTYTVKSGDTLSQIAETHKTTVEKLASVNKISNPDLIYVGQVLDLGEGSAEAVAAPATEAPAQTAAAETTEVAATTTTTTTATTTGGYTSNLSAEDAAAKEWIAQKESGGSYTAQNGIYIGRYQLTNTYLNGDYSAENQERVADAYVTSRYGSWSAAYQFWLANGWY</sequence>
<accession>A0ABX7YIK9</accession>
<dbReference type="InterPro" id="IPR036779">
    <property type="entry name" value="LysM_dom_sf"/>
</dbReference>
<feature type="signal peptide" evidence="1">
    <location>
        <begin position="1"/>
        <end position="30"/>
    </location>
</feature>
<dbReference type="Proteomes" id="UP000677616">
    <property type="component" value="Chromosome"/>
</dbReference>
<feature type="chain" id="PRO_5046169931" evidence="1">
    <location>
        <begin position="31"/>
        <end position="201"/>
    </location>
</feature>
<keyword evidence="4" id="KW-1185">Reference proteome</keyword>
<dbReference type="SMART" id="SM00257">
    <property type="entry name" value="LysM"/>
    <property type="match status" value="1"/>
</dbReference>
<dbReference type="CDD" id="cd00118">
    <property type="entry name" value="LysM"/>
    <property type="match status" value="1"/>
</dbReference>